<feature type="transmembrane region" description="Helical" evidence="10">
    <location>
        <begin position="101"/>
        <end position="124"/>
    </location>
</feature>
<name>A0A0P9D1A5_9CHLR</name>
<dbReference type="AlphaFoldDB" id="A0A0P9D1A5"/>
<keyword evidence="4" id="KW-0874">Quinone</keyword>
<dbReference type="Pfam" id="PF07884">
    <property type="entry name" value="VKOR"/>
    <property type="match status" value="1"/>
</dbReference>
<reference evidence="12 13" key="1">
    <citation type="submission" date="2015-09" db="EMBL/GenBank/DDBJ databases">
        <title>Draft genome sequence of Kouleothrix aurantiaca JCM 19913.</title>
        <authorList>
            <person name="Hemp J."/>
        </authorList>
    </citation>
    <scope>NUCLEOTIDE SEQUENCE [LARGE SCALE GENOMIC DNA]</scope>
    <source>
        <strain evidence="12 13">COM-B</strain>
    </source>
</reference>
<evidence type="ECO:0000313" key="12">
    <source>
        <dbReference type="EMBL" id="KPV51755.1"/>
    </source>
</evidence>
<evidence type="ECO:0000256" key="10">
    <source>
        <dbReference type="SAM" id="Phobius"/>
    </source>
</evidence>
<dbReference type="CDD" id="cd12916">
    <property type="entry name" value="VKOR_1"/>
    <property type="match status" value="1"/>
</dbReference>
<feature type="transmembrane region" description="Helical" evidence="10">
    <location>
        <begin position="37"/>
        <end position="63"/>
    </location>
</feature>
<dbReference type="PANTHER" id="PTHR34573:SF1">
    <property type="entry name" value="VITAMIN K EPOXIDE REDUCTASE DOMAIN-CONTAINING PROTEIN"/>
    <property type="match status" value="1"/>
</dbReference>
<dbReference type="Gene3D" id="1.20.1440.130">
    <property type="entry name" value="VKOR domain"/>
    <property type="match status" value="1"/>
</dbReference>
<keyword evidence="6" id="KW-0560">Oxidoreductase</keyword>
<proteinExistence type="inferred from homology"/>
<evidence type="ECO:0000256" key="3">
    <source>
        <dbReference type="ARBA" id="ARBA00022692"/>
    </source>
</evidence>
<dbReference type="GO" id="GO:0016020">
    <property type="term" value="C:membrane"/>
    <property type="evidence" value="ECO:0007669"/>
    <property type="project" value="UniProtKB-SubCell"/>
</dbReference>
<evidence type="ECO:0000256" key="6">
    <source>
        <dbReference type="ARBA" id="ARBA00023002"/>
    </source>
</evidence>
<dbReference type="SMART" id="SM00756">
    <property type="entry name" value="VKc"/>
    <property type="match status" value="1"/>
</dbReference>
<dbReference type="PANTHER" id="PTHR34573">
    <property type="entry name" value="VKC DOMAIN-CONTAINING PROTEIN"/>
    <property type="match status" value="1"/>
</dbReference>
<keyword evidence="7 10" id="KW-0472">Membrane</keyword>
<dbReference type="EMBL" id="LJCR01000789">
    <property type="protein sequence ID" value="KPV51755.1"/>
    <property type="molecule type" value="Genomic_DNA"/>
</dbReference>
<comment type="caution">
    <text evidence="12">The sequence shown here is derived from an EMBL/GenBank/DDBJ whole genome shotgun (WGS) entry which is preliminary data.</text>
</comment>
<gene>
    <name evidence="12" type="ORF">SE17_19420</name>
</gene>
<feature type="transmembrane region" description="Helical" evidence="10">
    <location>
        <begin position="75"/>
        <end position="95"/>
    </location>
</feature>
<keyword evidence="3 10" id="KW-0812">Transmembrane</keyword>
<keyword evidence="9" id="KW-0676">Redox-active center</keyword>
<dbReference type="InterPro" id="IPR038354">
    <property type="entry name" value="VKOR_sf"/>
</dbReference>
<comment type="subcellular location">
    <subcellularLocation>
        <location evidence="1">Membrane</location>
        <topology evidence="1">Multi-pass membrane protein</topology>
    </subcellularLocation>
</comment>
<evidence type="ECO:0000256" key="7">
    <source>
        <dbReference type="ARBA" id="ARBA00023136"/>
    </source>
</evidence>
<dbReference type="GO" id="GO:0016491">
    <property type="term" value="F:oxidoreductase activity"/>
    <property type="evidence" value="ECO:0007669"/>
    <property type="project" value="UniProtKB-KW"/>
</dbReference>
<keyword evidence="8" id="KW-1015">Disulfide bond</keyword>
<evidence type="ECO:0000256" key="5">
    <source>
        <dbReference type="ARBA" id="ARBA00022989"/>
    </source>
</evidence>
<keyword evidence="13" id="KW-1185">Reference proteome</keyword>
<evidence type="ECO:0000256" key="2">
    <source>
        <dbReference type="ARBA" id="ARBA00006214"/>
    </source>
</evidence>
<protein>
    <recommendedName>
        <fullName evidence="11">Vitamin K epoxide reductase domain-containing protein</fullName>
    </recommendedName>
</protein>
<evidence type="ECO:0000256" key="9">
    <source>
        <dbReference type="ARBA" id="ARBA00023284"/>
    </source>
</evidence>
<evidence type="ECO:0000259" key="11">
    <source>
        <dbReference type="SMART" id="SM00756"/>
    </source>
</evidence>
<dbReference type="GO" id="GO:0048038">
    <property type="term" value="F:quinone binding"/>
    <property type="evidence" value="ECO:0007669"/>
    <property type="project" value="UniProtKB-KW"/>
</dbReference>
<accession>A0A0P9D1A5</accession>
<evidence type="ECO:0000256" key="4">
    <source>
        <dbReference type="ARBA" id="ARBA00022719"/>
    </source>
</evidence>
<dbReference type="InterPro" id="IPR012932">
    <property type="entry name" value="VKOR"/>
</dbReference>
<evidence type="ECO:0000313" key="13">
    <source>
        <dbReference type="Proteomes" id="UP000050509"/>
    </source>
</evidence>
<feature type="domain" description="Vitamin K epoxide reductase" evidence="11">
    <location>
        <begin position="2"/>
        <end position="129"/>
    </location>
</feature>
<dbReference type="InterPro" id="IPR044698">
    <property type="entry name" value="VKOR/LTO1"/>
</dbReference>
<comment type="similarity">
    <text evidence="2">Belongs to the VKOR family.</text>
</comment>
<keyword evidence="5 10" id="KW-1133">Transmembrane helix</keyword>
<dbReference type="Proteomes" id="UP000050509">
    <property type="component" value="Unassembled WGS sequence"/>
</dbReference>
<sequence length="137" mass="13918">MALLGLIDAAYLSLERLTGGALVCPVGGGCEAVQSSAYAIMLGVPVAFIGVAGYAALLLAALLSLNMDTVAGVRLADVLLALASIALLAGIYFSYLQVAVIGAICFWCAIAALLDLGIWVAAFLNWRASRQAEAAGA</sequence>
<organism evidence="12 13">
    <name type="scientific">Kouleothrix aurantiaca</name>
    <dbReference type="NCBI Taxonomy" id="186479"/>
    <lineage>
        <taxon>Bacteria</taxon>
        <taxon>Bacillati</taxon>
        <taxon>Chloroflexota</taxon>
        <taxon>Chloroflexia</taxon>
        <taxon>Chloroflexales</taxon>
        <taxon>Roseiflexineae</taxon>
        <taxon>Roseiflexaceae</taxon>
        <taxon>Kouleothrix</taxon>
    </lineage>
</organism>
<evidence type="ECO:0000256" key="1">
    <source>
        <dbReference type="ARBA" id="ARBA00004141"/>
    </source>
</evidence>
<evidence type="ECO:0000256" key="8">
    <source>
        <dbReference type="ARBA" id="ARBA00023157"/>
    </source>
</evidence>